<evidence type="ECO:0000313" key="3">
    <source>
        <dbReference type="Proteomes" id="UP001497497"/>
    </source>
</evidence>
<comment type="caution">
    <text evidence="2">The sequence shown here is derived from an EMBL/GenBank/DDBJ whole genome shotgun (WGS) entry which is preliminary data.</text>
</comment>
<dbReference type="AlphaFoldDB" id="A0AAV2I339"/>
<accession>A0AAV2I339</accession>
<keyword evidence="3" id="KW-1185">Reference proteome</keyword>
<organism evidence="2 3">
    <name type="scientific">Lymnaea stagnalis</name>
    <name type="common">Great pond snail</name>
    <name type="synonym">Helix stagnalis</name>
    <dbReference type="NCBI Taxonomy" id="6523"/>
    <lineage>
        <taxon>Eukaryota</taxon>
        <taxon>Metazoa</taxon>
        <taxon>Spiralia</taxon>
        <taxon>Lophotrochozoa</taxon>
        <taxon>Mollusca</taxon>
        <taxon>Gastropoda</taxon>
        <taxon>Heterobranchia</taxon>
        <taxon>Euthyneura</taxon>
        <taxon>Panpulmonata</taxon>
        <taxon>Hygrophila</taxon>
        <taxon>Lymnaeoidea</taxon>
        <taxon>Lymnaeidae</taxon>
        <taxon>Lymnaea</taxon>
    </lineage>
</organism>
<proteinExistence type="predicted"/>
<feature type="region of interest" description="Disordered" evidence="1">
    <location>
        <begin position="12"/>
        <end position="46"/>
    </location>
</feature>
<dbReference type="EMBL" id="CAXITT010000413">
    <property type="protein sequence ID" value="CAL1541084.1"/>
    <property type="molecule type" value="Genomic_DNA"/>
</dbReference>
<evidence type="ECO:0000256" key="1">
    <source>
        <dbReference type="SAM" id="MobiDB-lite"/>
    </source>
</evidence>
<sequence length="182" mass="18507">MYYAGLPANGSPNIAGQGADKPGIYMPAPSPYGPTPTGYPPSQPGLPPGLAPRYAAAPQAYAVVSNTSPTGYTTISPAYHSLPYSSLQGIPTSTHAYISAAQYPGMSYQTAMGPRSAPPSHYPVQAGAPLIAGYSPMPGAMPAPTARSYPVGHMAAYPPGYPLPAGSAPIPYHGATAFGPPY</sequence>
<feature type="compositionally biased region" description="Pro residues" evidence="1">
    <location>
        <begin position="28"/>
        <end position="46"/>
    </location>
</feature>
<name>A0AAV2I339_LYMST</name>
<protein>
    <submittedName>
        <fullName evidence="2">Uncharacterized protein</fullName>
    </submittedName>
</protein>
<reference evidence="2 3" key="1">
    <citation type="submission" date="2024-04" db="EMBL/GenBank/DDBJ databases">
        <authorList>
            <consortium name="Genoscope - CEA"/>
            <person name="William W."/>
        </authorList>
    </citation>
    <scope>NUCLEOTIDE SEQUENCE [LARGE SCALE GENOMIC DNA]</scope>
</reference>
<evidence type="ECO:0000313" key="2">
    <source>
        <dbReference type="EMBL" id="CAL1541084.1"/>
    </source>
</evidence>
<dbReference type="Proteomes" id="UP001497497">
    <property type="component" value="Unassembled WGS sequence"/>
</dbReference>
<gene>
    <name evidence="2" type="ORF">GSLYS_00014726001</name>
</gene>